<feature type="coiled-coil region" evidence="1">
    <location>
        <begin position="203"/>
        <end position="230"/>
    </location>
</feature>
<evidence type="ECO:0000313" key="2">
    <source>
        <dbReference type="EMBL" id="WWP23963.1"/>
    </source>
</evidence>
<dbReference type="GeneID" id="93480145"/>
<dbReference type="EMBL" id="CP145893">
    <property type="protein sequence ID" value="WWP23963.1"/>
    <property type="molecule type" value="Genomic_DNA"/>
</dbReference>
<geneLocation type="plasmid" evidence="2 3">
    <name>pY5S7-1</name>
</geneLocation>
<evidence type="ECO:0000313" key="3">
    <source>
        <dbReference type="Proteomes" id="UP001364764"/>
    </source>
</evidence>
<reference evidence="2 3" key="1">
    <citation type="submission" date="2024-02" db="EMBL/GenBank/DDBJ databases">
        <title>Complete sequences of two Paenibacillus sp. strains and one Lysinibacillus strain isolated from the environment on STAA medium highlight biotechnological potential.</title>
        <authorList>
            <person name="Attere S.A."/>
            <person name="Piche L.C."/>
            <person name="Intertaglia L."/>
            <person name="Lami R."/>
            <person name="Charette S.J."/>
            <person name="Vincent A.T."/>
        </authorList>
    </citation>
    <scope>NUCLEOTIDE SEQUENCE [LARGE SCALE GENOMIC DNA]</scope>
    <source>
        <strain evidence="2 3">Y5S-7</strain>
        <plasmid evidence="2 3">pY5S7-1</plasmid>
    </source>
</reference>
<gene>
    <name evidence="2" type="ORF">V6668_31730</name>
</gene>
<dbReference type="RefSeq" id="WP_149847063.1">
    <property type="nucleotide sequence ID" value="NZ_CP145893.1"/>
</dbReference>
<keyword evidence="2" id="KW-0614">Plasmid</keyword>
<name>A0ABD8B2S8_PAEAM</name>
<evidence type="ECO:0000256" key="1">
    <source>
        <dbReference type="SAM" id="Coils"/>
    </source>
</evidence>
<organism evidence="2 3">
    <name type="scientific">Paenibacillus amylolyticus</name>
    <dbReference type="NCBI Taxonomy" id="1451"/>
    <lineage>
        <taxon>Bacteria</taxon>
        <taxon>Bacillati</taxon>
        <taxon>Bacillota</taxon>
        <taxon>Bacilli</taxon>
        <taxon>Bacillales</taxon>
        <taxon>Paenibacillaceae</taxon>
        <taxon>Paenibacillus</taxon>
    </lineage>
</organism>
<proteinExistence type="predicted"/>
<sequence length="241" mass="27404">MKRSLFLGSADISDLLQYVGKVISISGRKVLLVDGTTEKYIQNNTPTPMTTSQMKVVEFDGFDVAVGYETFDEIETLIAKNDYEQLIVHCSDISFLNKEEFNSFHTKYIAATPEKMSIDKTVDLVKVLFGKEHSDGKSPKTDVTKISVNHVEGNIAEDYLETILTDLPISWSEEPFELLHDEIDYVTKINNQHQGKINIRRLSKNYKGIIKKLTAEISELETNLIKSSMKELTRRSFAWGK</sequence>
<accession>A0ABD8B2S8</accession>
<dbReference type="Proteomes" id="UP001364764">
    <property type="component" value="Plasmid pY5S7-1"/>
</dbReference>
<dbReference type="AlphaFoldDB" id="A0ABD8B2S8"/>
<keyword evidence="1" id="KW-0175">Coiled coil</keyword>
<protein>
    <submittedName>
        <fullName evidence="2">Uncharacterized protein</fullName>
    </submittedName>
</protein>